<dbReference type="InterPro" id="IPR050194">
    <property type="entry name" value="Glycosyltransferase_grp1"/>
</dbReference>
<evidence type="ECO:0000259" key="3">
    <source>
        <dbReference type="Pfam" id="PF00534"/>
    </source>
</evidence>
<organism evidence="5 6">
    <name type="scientific">Micromonospora echinofusca</name>
    <dbReference type="NCBI Taxonomy" id="47858"/>
    <lineage>
        <taxon>Bacteria</taxon>
        <taxon>Bacillati</taxon>
        <taxon>Actinomycetota</taxon>
        <taxon>Actinomycetes</taxon>
        <taxon>Micromonosporales</taxon>
        <taxon>Micromonosporaceae</taxon>
        <taxon>Micromonospora</taxon>
    </lineage>
</organism>
<dbReference type="PANTHER" id="PTHR45947:SF13">
    <property type="entry name" value="TRANSFERASE"/>
    <property type="match status" value="1"/>
</dbReference>
<dbReference type="EMBL" id="WVUH01000111">
    <property type="protein sequence ID" value="MBO4207238.1"/>
    <property type="molecule type" value="Genomic_DNA"/>
</dbReference>
<dbReference type="InterPro" id="IPR028098">
    <property type="entry name" value="Glyco_trans_4-like_N"/>
</dbReference>
<dbReference type="Pfam" id="PF13439">
    <property type="entry name" value="Glyco_transf_4"/>
    <property type="match status" value="1"/>
</dbReference>
<dbReference type="SUPFAM" id="SSF53756">
    <property type="entry name" value="UDP-Glycosyltransferase/glycogen phosphorylase"/>
    <property type="match status" value="1"/>
</dbReference>
<dbReference type="Gene3D" id="3.40.50.2000">
    <property type="entry name" value="Glycogen Phosphorylase B"/>
    <property type="match status" value="2"/>
</dbReference>
<proteinExistence type="predicted"/>
<evidence type="ECO:0000256" key="1">
    <source>
        <dbReference type="ARBA" id="ARBA00022676"/>
    </source>
</evidence>
<dbReference type="Proteomes" id="UP000823521">
    <property type="component" value="Unassembled WGS sequence"/>
</dbReference>
<evidence type="ECO:0000313" key="5">
    <source>
        <dbReference type="EMBL" id="MBO4207238.1"/>
    </source>
</evidence>
<evidence type="ECO:0000256" key="2">
    <source>
        <dbReference type="ARBA" id="ARBA00022679"/>
    </source>
</evidence>
<evidence type="ECO:0000313" key="6">
    <source>
        <dbReference type="Proteomes" id="UP000823521"/>
    </source>
</evidence>
<sequence>MIRAARRLLLSRNGPLTDVDLLIAGDPQSIPVAWDVACRRPGLAVHLEPTEDPARRPAPADLAVVTPWYPSENNALAGAFVKAAIRAVDGGFERVSILQTEDWAYPYDSRIAQLIAVSAQRLTERHGQVTVRDTPEGELTRCTVPISSQRDYAAWANAHTSALAASLPTGVIEAPVIHAHTGIYGGVAAVRLARPDARIVVTEHATFLPQVFKQPAARKLYDEMLSRVDVLLCVGGGLYQLISTQFPHHAAKLRIVPNAIDFDDFAWRPEPPREPLRWLYVGRLSEHKGVRPLLEAFARISNEEPGASLTLVGSGALEDDLRARVAELGLTERVRLLPAVPPEQVAGLMHRHDLLVHASRMETFGMTVVEAVATGTPVLVARSEGPLETLAGLDGVAGRLFDISDDPDVIVDAYRELRAGFDRLNMVAARESLLARYGRKAVGAQLMDAYRSTSAAVAAGKPAAVAGPLAAPAAVGPVTPTGERTVVVAISPPNFNLVRDFVHRLLGLGIAVDVITNDPKLWQRSAVDERVRLLPLDAAERRRPVLRAERLLVYRAPGKVLSVARDRARRQDAIWPELAVSNLQRVHSKLAKTFHTSVFYGGYRVVRPRVLWRIVQRDILPKLDLARTNRVVVSGVYGVAIGWQLARRHPGLTVTTALVTPGSD</sequence>
<comment type="caution">
    <text evidence="5">The sequence shown here is derived from an EMBL/GenBank/DDBJ whole genome shotgun (WGS) entry which is preliminary data.</text>
</comment>
<feature type="domain" description="Glycosyltransferase subfamily 4-like N-terminal" evidence="4">
    <location>
        <begin position="170"/>
        <end position="263"/>
    </location>
</feature>
<dbReference type="Pfam" id="PF00534">
    <property type="entry name" value="Glycos_transf_1"/>
    <property type="match status" value="1"/>
</dbReference>
<accession>A0ABS3VRZ2</accession>
<dbReference type="PANTHER" id="PTHR45947">
    <property type="entry name" value="SULFOQUINOVOSYL TRANSFERASE SQD2"/>
    <property type="match status" value="1"/>
</dbReference>
<keyword evidence="6" id="KW-1185">Reference proteome</keyword>
<dbReference type="InterPro" id="IPR001296">
    <property type="entry name" value="Glyco_trans_1"/>
</dbReference>
<feature type="domain" description="Glycosyl transferase family 1" evidence="3">
    <location>
        <begin position="269"/>
        <end position="417"/>
    </location>
</feature>
<gene>
    <name evidence="5" type="ORF">GSF22_14650</name>
</gene>
<evidence type="ECO:0000259" key="4">
    <source>
        <dbReference type="Pfam" id="PF13439"/>
    </source>
</evidence>
<dbReference type="CDD" id="cd03801">
    <property type="entry name" value="GT4_PimA-like"/>
    <property type="match status" value="1"/>
</dbReference>
<name>A0ABS3VRZ2_MICEH</name>
<keyword evidence="1" id="KW-0328">Glycosyltransferase</keyword>
<keyword evidence="2" id="KW-0808">Transferase</keyword>
<reference evidence="5 6" key="1">
    <citation type="submission" date="2019-12" db="EMBL/GenBank/DDBJ databases">
        <title>Whole genome sequencing of endophytic Actinobacterium Micromonospora sp. MPMI6T.</title>
        <authorList>
            <person name="Evv R."/>
            <person name="Podile A.R."/>
        </authorList>
    </citation>
    <scope>NUCLEOTIDE SEQUENCE [LARGE SCALE GENOMIC DNA]</scope>
    <source>
        <strain evidence="5 6">MPMI6</strain>
    </source>
</reference>
<protein>
    <submittedName>
        <fullName evidence="5">Glycosyltransferase</fullName>
    </submittedName>
</protein>